<evidence type="ECO:0000256" key="1">
    <source>
        <dbReference type="ARBA" id="ARBA00007801"/>
    </source>
</evidence>
<feature type="region of interest" description="Disordered" evidence="5">
    <location>
        <begin position="292"/>
        <end position="314"/>
    </location>
</feature>
<dbReference type="Pfam" id="PF01494">
    <property type="entry name" value="FAD_binding_3"/>
    <property type="match status" value="1"/>
</dbReference>
<dbReference type="GO" id="GO:0071949">
    <property type="term" value="F:FAD binding"/>
    <property type="evidence" value="ECO:0007669"/>
    <property type="project" value="InterPro"/>
</dbReference>
<dbReference type="OrthoDB" id="1716816at2759"/>
<gene>
    <name evidence="8" type="ORF">AJ79_06886</name>
</gene>
<comment type="caution">
    <text evidence="8">The sequence shown here is derived from an EMBL/GenBank/DDBJ whole genome shotgun (WGS) entry which is preliminary data.</text>
</comment>
<dbReference type="InterPro" id="IPR036188">
    <property type="entry name" value="FAD/NAD-bd_sf"/>
</dbReference>
<dbReference type="Gene3D" id="3.30.9.10">
    <property type="entry name" value="D-Amino Acid Oxidase, subunit A, domain 2"/>
    <property type="match status" value="1"/>
</dbReference>
<evidence type="ECO:0000259" key="7">
    <source>
        <dbReference type="Pfam" id="PF07976"/>
    </source>
</evidence>
<dbReference type="GO" id="GO:0016709">
    <property type="term" value="F:oxidoreductase activity, acting on paired donors, with incorporation or reduction of molecular oxygen, NAD(P)H as one donor, and incorporation of one atom of oxygen"/>
    <property type="evidence" value="ECO:0007669"/>
    <property type="project" value="UniProtKB-ARBA"/>
</dbReference>
<dbReference type="AlphaFoldDB" id="A0A2B7X905"/>
<dbReference type="Gene3D" id="3.40.30.20">
    <property type="match status" value="1"/>
</dbReference>
<dbReference type="STRING" id="1447875.A0A2B7X905"/>
<dbReference type="SUPFAM" id="SSF51905">
    <property type="entry name" value="FAD/NAD(P)-binding domain"/>
    <property type="match status" value="1"/>
</dbReference>
<evidence type="ECO:0000256" key="2">
    <source>
        <dbReference type="ARBA" id="ARBA00022630"/>
    </source>
</evidence>
<feature type="domain" description="Phenol hydroxylase-like C-terminal dimerisation" evidence="7">
    <location>
        <begin position="463"/>
        <end position="665"/>
    </location>
</feature>
<dbReference type="InterPro" id="IPR002938">
    <property type="entry name" value="FAD-bd"/>
</dbReference>
<organism evidence="8 9">
    <name type="scientific">Helicocarpus griseus UAMH5409</name>
    <dbReference type="NCBI Taxonomy" id="1447875"/>
    <lineage>
        <taxon>Eukaryota</taxon>
        <taxon>Fungi</taxon>
        <taxon>Dikarya</taxon>
        <taxon>Ascomycota</taxon>
        <taxon>Pezizomycotina</taxon>
        <taxon>Eurotiomycetes</taxon>
        <taxon>Eurotiomycetidae</taxon>
        <taxon>Onygenales</taxon>
        <taxon>Ajellomycetaceae</taxon>
        <taxon>Helicocarpus</taxon>
    </lineage>
</organism>
<evidence type="ECO:0000313" key="9">
    <source>
        <dbReference type="Proteomes" id="UP000223968"/>
    </source>
</evidence>
<evidence type="ECO:0000256" key="5">
    <source>
        <dbReference type="SAM" id="MobiDB-lite"/>
    </source>
</evidence>
<name>A0A2B7X905_9EURO</name>
<evidence type="ECO:0008006" key="10">
    <source>
        <dbReference type="Google" id="ProtNLM"/>
    </source>
</evidence>
<keyword evidence="2" id="KW-0285">Flavoprotein</keyword>
<proteinExistence type="inferred from homology"/>
<dbReference type="CDD" id="cd02979">
    <property type="entry name" value="PHOX_C"/>
    <property type="match status" value="1"/>
</dbReference>
<comment type="similarity">
    <text evidence="1">Belongs to the PheA/TfdB FAD monooxygenase family.</text>
</comment>
<evidence type="ECO:0000256" key="3">
    <source>
        <dbReference type="ARBA" id="ARBA00022827"/>
    </source>
</evidence>
<dbReference type="InterPro" id="IPR012941">
    <property type="entry name" value="Phe_hydrox_C_dim_dom"/>
</dbReference>
<dbReference type="PANTHER" id="PTHR43004">
    <property type="entry name" value="TRK SYSTEM POTASSIUM UPTAKE PROTEIN"/>
    <property type="match status" value="1"/>
</dbReference>
<sequence>MIPTPASVKESNVDVLIIGAGPAGYMAATWFARMGVDARIIDKRSTNIVTGQADGLQPRSLELLHSFGLGYHVKKEASVGYEACFYEPDEEGIIRKVDTKPEGVPGISRHNGSVIHQGRIENWFAGAIEEFSQGSMRVERPILPESLQIDASKLDSTGAYPVTIVLKKLSDESASPEQFGHKVENGLYCQFQGDQVAQAGEPAESKEIFHAKYVLGCDGAHSWVRKQLGIVHAGETTDDVWGVIDIVPITDFPDIRRRCSIHSKNDGSIMVIPREGDLVRLYIQLTEVPHEPGANGVSTSGNPEKAKDAGEKARADRSKITAEAILEAAQKIFKPYTLEVAETRWFTAYQIGQRIANAFQKDERVFIAGDACHTHSPKAGQGMNVSMQDTYNLAFKIAYVVKGLTKPNILSTYEQERRAVAEDLLSYDTRLAKLFSGKPGEVSTEEFRAVIDKGSAFTTGCTTNYESSLLVDKPSGLPRDVPYSSPLARNLPIGIRIPDAKFITECDGRPWFLHEKLPSNGHFRVLVFIGDFGRIPKLKANLNQIGTFLSMAESFLRKYTCREEESPIEAMLLHCSPQELVDWGEFPLAFRPRNSQRIMDYWKIFADRPSFHDETINGYRTYGIDKTIGAAVVLRPDGHVAKVVEPTTEGIMEINEWFEKFMIRSAGN</sequence>
<dbReference type="PANTHER" id="PTHR43004:SF20">
    <property type="entry name" value="2-MONOOXYGENASE, PUTATIVE (AFU_ORTHOLOGUE AFUA_1G13660)-RELATED"/>
    <property type="match status" value="1"/>
</dbReference>
<evidence type="ECO:0000259" key="6">
    <source>
        <dbReference type="Pfam" id="PF01494"/>
    </source>
</evidence>
<accession>A0A2B7X905</accession>
<keyword evidence="3" id="KW-0274">FAD</keyword>
<keyword evidence="9" id="KW-1185">Reference proteome</keyword>
<evidence type="ECO:0000256" key="4">
    <source>
        <dbReference type="ARBA" id="ARBA00023002"/>
    </source>
</evidence>
<feature type="domain" description="FAD-binding" evidence="6">
    <location>
        <begin position="13"/>
        <end position="425"/>
    </location>
</feature>
<dbReference type="Proteomes" id="UP000223968">
    <property type="component" value="Unassembled WGS sequence"/>
</dbReference>
<keyword evidence="4" id="KW-0560">Oxidoreductase</keyword>
<dbReference type="SUPFAM" id="SSF54373">
    <property type="entry name" value="FAD-linked reductases, C-terminal domain"/>
    <property type="match status" value="1"/>
</dbReference>
<dbReference type="EMBL" id="PDNB01000128">
    <property type="protein sequence ID" value="PGH05138.1"/>
    <property type="molecule type" value="Genomic_DNA"/>
</dbReference>
<dbReference type="Pfam" id="PF07976">
    <property type="entry name" value="Phe_hydrox_dim"/>
    <property type="match status" value="1"/>
</dbReference>
<evidence type="ECO:0000313" key="8">
    <source>
        <dbReference type="EMBL" id="PGH05138.1"/>
    </source>
</evidence>
<dbReference type="Gene3D" id="3.50.50.60">
    <property type="entry name" value="FAD/NAD(P)-binding domain"/>
    <property type="match status" value="1"/>
</dbReference>
<feature type="compositionally biased region" description="Basic and acidic residues" evidence="5">
    <location>
        <begin position="304"/>
        <end position="314"/>
    </location>
</feature>
<dbReference type="SUPFAM" id="SSF52833">
    <property type="entry name" value="Thioredoxin-like"/>
    <property type="match status" value="1"/>
</dbReference>
<dbReference type="InterPro" id="IPR050641">
    <property type="entry name" value="RIFMO-like"/>
</dbReference>
<protein>
    <recommendedName>
        <fullName evidence="10">Phenol 2-monooxygenase</fullName>
    </recommendedName>
</protein>
<dbReference type="InterPro" id="IPR036249">
    <property type="entry name" value="Thioredoxin-like_sf"/>
</dbReference>
<reference evidence="8 9" key="1">
    <citation type="submission" date="2017-10" db="EMBL/GenBank/DDBJ databases">
        <title>Comparative genomics in systemic dimorphic fungi from Ajellomycetaceae.</title>
        <authorList>
            <person name="Munoz J.F."/>
            <person name="Mcewen J.G."/>
            <person name="Clay O.K."/>
            <person name="Cuomo C.A."/>
        </authorList>
    </citation>
    <scope>NUCLEOTIDE SEQUENCE [LARGE SCALE GENOMIC DNA]</scope>
    <source>
        <strain evidence="8 9">UAMH5409</strain>
    </source>
</reference>
<dbReference type="InterPro" id="IPR038220">
    <property type="entry name" value="PHOX_C_sf"/>
</dbReference>
<dbReference type="PRINTS" id="PR00420">
    <property type="entry name" value="RNGMNOXGNASE"/>
</dbReference>